<dbReference type="CDD" id="cd11061">
    <property type="entry name" value="CYP67-like"/>
    <property type="match status" value="1"/>
</dbReference>
<dbReference type="GO" id="GO:0020037">
    <property type="term" value="F:heme binding"/>
    <property type="evidence" value="ECO:0007669"/>
    <property type="project" value="InterPro"/>
</dbReference>
<evidence type="ECO:0008006" key="13">
    <source>
        <dbReference type="Google" id="ProtNLM"/>
    </source>
</evidence>
<keyword evidence="4 8" id="KW-0479">Metal-binding</keyword>
<name>A0AB34KF80_9PEZI</name>
<dbReference type="InterPro" id="IPR036396">
    <property type="entry name" value="Cyt_P450_sf"/>
</dbReference>
<evidence type="ECO:0000313" key="11">
    <source>
        <dbReference type="EMBL" id="KAL1582707.1"/>
    </source>
</evidence>
<evidence type="ECO:0000256" key="1">
    <source>
        <dbReference type="ARBA" id="ARBA00001971"/>
    </source>
</evidence>
<reference evidence="11 12" key="1">
    <citation type="journal article" date="2020" name="Microbiol. Resour. Announc.">
        <title>Draft Genome Sequence of a Cladosporium Species Isolated from the Mesophotic Ascidian Didemnum maculosum.</title>
        <authorList>
            <person name="Gioti A."/>
            <person name="Siaperas R."/>
            <person name="Nikolaivits E."/>
            <person name="Le Goff G."/>
            <person name="Ouazzani J."/>
            <person name="Kotoulas G."/>
            <person name="Topakas E."/>
        </authorList>
    </citation>
    <scope>NUCLEOTIDE SEQUENCE [LARGE SCALE GENOMIC DNA]</scope>
    <source>
        <strain evidence="11 12">TM138-S3</strain>
    </source>
</reference>
<evidence type="ECO:0000256" key="7">
    <source>
        <dbReference type="ARBA" id="ARBA00023033"/>
    </source>
</evidence>
<dbReference type="PRINTS" id="PR00385">
    <property type="entry name" value="P450"/>
</dbReference>
<dbReference type="PROSITE" id="PS00086">
    <property type="entry name" value="CYTOCHROME_P450"/>
    <property type="match status" value="1"/>
</dbReference>
<keyword evidence="12" id="KW-1185">Reference proteome</keyword>
<dbReference type="Proteomes" id="UP000803884">
    <property type="component" value="Unassembled WGS sequence"/>
</dbReference>
<dbReference type="GO" id="GO:0004497">
    <property type="term" value="F:monooxygenase activity"/>
    <property type="evidence" value="ECO:0007669"/>
    <property type="project" value="UniProtKB-KW"/>
</dbReference>
<dbReference type="GO" id="GO:0016705">
    <property type="term" value="F:oxidoreductase activity, acting on paired donors, with incorporation or reduction of molecular oxygen"/>
    <property type="evidence" value="ECO:0007669"/>
    <property type="project" value="InterPro"/>
</dbReference>
<dbReference type="PANTHER" id="PTHR24305">
    <property type="entry name" value="CYTOCHROME P450"/>
    <property type="match status" value="1"/>
</dbReference>
<evidence type="ECO:0000256" key="6">
    <source>
        <dbReference type="ARBA" id="ARBA00023004"/>
    </source>
</evidence>
<dbReference type="InterPro" id="IPR002401">
    <property type="entry name" value="Cyt_P450_E_grp-I"/>
</dbReference>
<evidence type="ECO:0000256" key="3">
    <source>
        <dbReference type="ARBA" id="ARBA00022617"/>
    </source>
</evidence>
<dbReference type="PANTHER" id="PTHR24305:SF237">
    <property type="entry name" value="CYTOCHROME P450 MONOOXYGENASE ATNE-RELATED"/>
    <property type="match status" value="1"/>
</dbReference>
<protein>
    <recommendedName>
        <fullName evidence="13">Cytochrome P450 monooxygenase</fullName>
    </recommendedName>
</protein>
<dbReference type="EMBL" id="JAAQHG020000045">
    <property type="protein sequence ID" value="KAL1582707.1"/>
    <property type="molecule type" value="Genomic_DNA"/>
</dbReference>
<dbReference type="GO" id="GO:0005506">
    <property type="term" value="F:iron ion binding"/>
    <property type="evidence" value="ECO:0007669"/>
    <property type="project" value="InterPro"/>
</dbReference>
<dbReference type="AlphaFoldDB" id="A0AB34KF80"/>
<evidence type="ECO:0000256" key="5">
    <source>
        <dbReference type="ARBA" id="ARBA00023002"/>
    </source>
</evidence>
<keyword evidence="10" id="KW-0812">Transmembrane</keyword>
<accession>A0AB34KF80</accession>
<dbReference type="SUPFAM" id="SSF48264">
    <property type="entry name" value="Cytochrome P450"/>
    <property type="match status" value="1"/>
</dbReference>
<keyword evidence="10" id="KW-0472">Membrane</keyword>
<feature type="binding site" description="axial binding residue" evidence="8">
    <location>
        <position position="474"/>
    </location>
    <ligand>
        <name>heme</name>
        <dbReference type="ChEBI" id="CHEBI:30413"/>
    </ligand>
    <ligandPart>
        <name>Fe</name>
        <dbReference type="ChEBI" id="CHEBI:18248"/>
    </ligandPart>
</feature>
<comment type="cofactor">
    <cofactor evidence="1 8">
        <name>heme</name>
        <dbReference type="ChEBI" id="CHEBI:30413"/>
    </cofactor>
</comment>
<evidence type="ECO:0000256" key="2">
    <source>
        <dbReference type="ARBA" id="ARBA00010617"/>
    </source>
</evidence>
<comment type="caution">
    <text evidence="11">The sequence shown here is derived from an EMBL/GenBank/DDBJ whole genome shotgun (WGS) entry which is preliminary data.</text>
</comment>
<keyword evidence="10" id="KW-1133">Transmembrane helix</keyword>
<keyword evidence="5 9" id="KW-0560">Oxidoreductase</keyword>
<dbReference type="InterPro" id="IPR001128">
    <property type="entry name" value="Cyt_P450"/>
</dbReference>
<keyword evidence="6 8" id="KW-0408">Iron</keyword>
<dbReference type="InterPro" id="IPR017972">
    <property type="entry name" value="Cyt_P450_CS"/>
</dbReference>
<proteinExistence type="inferred from homology"/>
<dbReference type="InterPro" id="IPR050121">
    <property type="entry name" value="Cytochrome_P450_monoxygenase"/>
</dbReference>
<organism evidence="11 12">
    <name type="scientific">Cladosporium halotolerans</name>
    <dbReference type="NCBI Taxonomy" id="1052096"/>
    <lineage>
        <taxon>Eukaryota</taxon>
        <taxon>Fungi</taxon>
        <taxon>Dikarya</taxon>
        <taxon>Ascomycota</taxon>
        <taxon>Pezizomycotina</taxon>
        <taxon>Dothideomycetes</taxon>
        <taxon>Dothideomycetidae</taxon>
        <taxon>Cladosporiales</taxon>
        <taxon>Cladosporiaceae</taxon>
        <taxon>Cladosporium</taxon>
    </lineage>
</organism>
<evidence type="ECO:0000256" key="10">
    <source>
        <dbReference type="SAM" id="Phobius"/>
    </source>
</evidence>
<evidence type="ECO:0000256" key="8">
    <source>
        <dbReference type="PIRSR" id="PIRSR602401-1"/>
    </source>
</evidence>
<comment type="similarity">
    <text evidence="2 9">Belongs to the cytochrome P450 family.</text>
</comment>
<dbReference type="RefSeq" id="XP_069225814.1">
    <property type="nucleotide sequence ID" value="XM_069377183.1"/>
</dbReference>
<keyword evidence="3 8" id="KW-0349">Heme</keyword>
<sequence>MAIQDALDTMQYPLVVSSTIVLGLTYVLYVVFYRLYLHPLAKYPGPFWAKISDIPSWLYTRKQDRHIWLLKLQQQYGPVFRYRPDAVVMNTPSAYKTIFGPKGNVIKTESYYRSWPHNSKITNIWNVTNIEAHARKRRVLNNAFSDKALRGTEEFVHSNTDRWLELIKEKSHQGPDKTWSKSLNMAEEVNYLVFDILGDLCFGKQFNMKEPESDIKHVPDLMAGFLELLAPITYSPYAGLWVWLKPRGLDWLLQYTIPESLKKWQSFVAKNLDDRTKAQEEVQKGMRPERRDFFHYLFGAKDPETGGPGYDLHELYGECELLTIAGSDTTAIVTAAMAFYLARNPRIQEKLANEVLSAYESASEIKGGLKLHNCKYMRAFILEVLRMAPPVPAELAREVRPGGTTVDGQFFPPGTLLSTCLYCLNYNSDIYPEPFIFRPERWLTKEDDPEGSSADEVALAESGHCAFSTGTRGCIGKNLAWLEMQIVLAKMIHGFEIRPDSVDTTGAGSPSLGEGRENVEQYQLYDAFVAMRKGPMVQFKERARA</sequence>
<dbReference type="Gene3D" id="1.10.630.10">
    <property type="entry name" value="Cytochrome P450"/>
    <property type="match status" value="1"/>
</dbReference>
<dbReference type="PRINTS" id="PR00463">
    <property type="entry name" value="EP450I"/>
</dbReference>
<dbReference type="Pfam" id="PF00067">
    <property type="entry name" value="p450"/>
    <property type="match status" value="1"/>
</dbReference>
<dbReference type="GeneID" id="96010021"/>
<keyword evidence="7 9" id="KW-0503">Monooxygenase</keyword>
<evidence type="ECO:0000256" key="4">
    <source>
        <dbReference type="ARBA" id="ARBA00022723"/>
    </source>
</evidence>
<evidence type="ECO:0000313" key="12">
    <source>
        <dbReference type="Proteomes" id="UP000803884"/>
    </source>
</evidence>
<feature type="transmembrane region" description="Helical" evidence="10">
    <location>
        <begin position="12"/>
        <end position="32"/>
    </location>
</feature>
<gene>
    <name evidence="11" type="ORF">WHR41_08579</name>
</gene>
<evidence type="ECO:0000256" key="9">
    <source>
        <dbReference type="RuleBase" id="RU000461"/>
    </source>
</evidence>